<dbReference type="GO" id="GO:0016020">
    <property type="term" value="C:membrane"/>
    <property type="evidence" value="ECO:0007669"/>
    <property type="project" value="UniProtKB-SubCell"/>
</dbReference>
<feature type="region of interest" description="Disordered" evidence="6">
    <location>
        <begin position="175"/>
        <end position="217"/>
    </location>
</feature>
<feature type="region of interest" description="Disordered" evidence="6">
    <location>
        <begin position="573"/>
        <end position="613"/>
    </location>
</feature>
<accession>A0A397H247</accession>
<dbReference type="RefSeq" id="XP_026614463.1">
    <property type="nucleotide sequence ID" value="XM_026760775.1"/>
</dbReference>
<dbReference type="PROSITE" id="PS50089">
    <property type="entry name" value="ZF_RING_2"/>
    <property type="match status" value="1"/>
</dbReference>
<dbReference type="InterPro" id="IPR013083">
    <property type="entry name" value="Znf_RING/FYVE/PHD"/>
</dbReference>
<dbReference type="PANTHER" id="PTHR31794">
    <property type="entry name" value="AUXIN EFFLUX TRANSPORTER FAMILY PROTEIN (EUROFUNG)"/>
    <property type="match status" value="1"/>
</dbReference>
<dbReference type="Pfam" id="PF13639">
    <property type="entry name" value="zf-RING_2"/>
    <property type="match status" value="1"/>
</dbReference>
<dbReference type="VEuPathDB" id="FungiDB:CDV56_107156"/>
<dbReference type="GO" id="GO:0005783">
    <property type="term" value="C:endoplasmic reticulum"/>
    <property type="evidence" value="ECO:0007669"/>
    <property type="project" value="TreeGrafter"/>
</dbReference>
<evidence type="ECO:0000256" key="2">
    <source>
        <dbReference type="ARBA" id="ARBA00022692"/>
    </source>
</evidence>
<keyword evidence="5" id="KW-0862">Zinc</keyword>
<dbReference type="PANTHER" id="PTHR31794:SF4">
    <property type="entry name" value="AUXIN EFFLUX TRANSPORTER FAMILY PROTEIN (EUROFUNG)"/>
    <property type="match status" value="1"/>
</dbReference>
<feature type="compositionally biased region" description="Basic and acidic residues" evidence="6">
    <location>
        <begin position="487"/>
        <end position="501"/>
    </location>
</feature>
<dbReference type="Proteomes" id="UP000215305">
    <property type="component" value="Unassembled WGS sequence"/>
</dbReference>
<dbReference type="GO" id="GO:0008270">
    <property type="term" value="F:zinc ion binding"/>
    <property type="evidence" value="ECO:0007669"/>
    <property type="project" value="UniProtKB-KW"/>
</dbReference>
<feature type="transmembrane region" description="Helical" evidence="7">
    <location>
        <begin position="73"/>
        <end position="91"/>
    </location>
</feature>
<keyword evidence="3 7" id="KW-1133">Transmembrane helix</keyword>
<keyword evidence="5" id="KW-0863">Zinc-finger</keyword>
<comment type="caution">
    <text evidence="9">The sequence shown here is derived from an EMBL/GenBank/DDBJ whole genome shotgun (WGS) entry which is preliminary data.</text>
</comment>
<evidence type="ECO:0000313" key="9">
    <source>
        <dbReference type="EMBL" id="RHZ55764.1"/>
    </source>
</evidence>
<feature type="transmembrane region" description="Helical" evidence="7">
    <location>
        <begin position="47"/>
        <end position="67"/>
    </location>
</feature>
<dbReference type="Pfam" id="PF03547">
    <property type="entry name" value="Mem_trans"/>
    <property type="match status" value="1"/>
</dbReference>
<dbReference type="PROSITE" id="PS51257">
    <property type="entry name" value="PROKAR_LIPOPROTEIN"/>
    <property type="match status" value="1"/>
</dbReference>
<evidence type="ECO:0000256" key="6">
    <source>
        <dbReference type="SAM" id="MobiDB-lite"/>
    </source>
</evidence>
<feature type="domain" description="RING-type" evidence="8">
    <location>
        <begin position="520"/>
        <end position="562"/>
    </location>
</feature>
<dbReference type="Gene3D" id="3.30.40.10">
    <property type="entry name" value="Zinc/RING finger domain, C3HC4 (zinc finger)"/>
    <property type="match status" value="1"/>
</dbReference>
<dbReference type="GeneID" id="38129130"/>
<evidence type="ECO:0000256" key="4">
    <source>
        <dbReference type="ARBA" id="ARBA00023136"/>
    </source>
</evidence>
<evidence type="ECO:0000256" key="7">
    <source>
        <dbReference type="SAM" id="Phobius"/>
    </source>
</evidence>
<evidence type="ECO:0000256" key="1">
    <source>
        <dbReference type="ARBA" id="ARBA00004141"/>
    </source>
</evidence>
<organism evidence="9 10">
    <name type="scientific">Aspergillus thermomutatus</name>
    <name type="common">Neosartorya pseudofischeri</name>
    <dbReference type="NCBI Taxonomy" id="41047"/>
    <lineage>
        <taxon>Eukaryota</taxon>
        <taxon>Fungi</taxon>
        <taxon>Dikarya</taxon>
        <taxon>Ascomycota</taxon>
        <taxon>Pezizomycotina</taxon>
        <taxon>Eurotiomycetes</taxon>
        <taxon>Eurotiomycetidae</taxon>
        <taxon>Eurotiales</taxon>
        <taxon>Aspergillaceae</taxon>
        <taxon>Aspergillus</taxon>
        <taxon>Aspergillus subgen. Fumigati</taxon>
    </lineage>
</organism>
<dbReference type="STRING" id="41047.A0A397H247"/>
<dbReference type="InterPro" id="IPR001841">
    <property type="entry name" value="Znf_RING"/>
</dbReference>
<feature type="region of interest" description="Disordered" evidence="6">
    <location>
        <begin position="481"/>
        <end position="514"/>
    </location>
</feature>
<evidence type="ECO:0000256" key="5">
    <source>
        <dbReference type="PROSITE-ProRule" id="PRU00175"/>
    </source>
</evidence>
<comment type="subcellular location">
    <subcellularLocation>
        <location evidence="1">Membrane</location>
        <topology evidence="1">Multi-pass membrane protein</topology>
    </subcellularLocation>
</comment>
<dbReference type="AlphaFoldDB" id="A0A397H247"/>
<dbReference type="GO" id="GO:0055085">
    <property type="term" value="P:transmembrane transport"/>
    <property type="evidence" value="ECO:0007669"/>
    <property type="project" value="InterPro"/>
</dbReference>
<keyword evidence="4 7" id="KW-0472">Membrane</keyword>
<reference evidence="9" key="1">
    <citation type="submission" date="2018-08" db="EMBL/GenBank/DDBJ databases">
        <title>Draft genome sequence of azole-resistant Aspergillus thermomutatus (Neosartorya pseudofischeri) strain HMR AF 39, isolated from a human nasal aspirate.</title>
        <authorList>
            <person name="Parent-Michaud M."/>
            <person name="Dufresne P.J."/>
            <person name="Fournier E."/>
            <person name="Martineau C."/>
            <person name="Moreira S."/>
            <person name="Perkins V."/>
            <person name="De Repentigny L."/>
            <person name="Dufresne S.F."/>
        </authorList>
    </citation>
    <scope>NUCLEOTIDE SEQUENCE [LARGE SCALE GENOMIC DNA]</scope>
    <source>
        <strain evidence="9">HMR AF 39</strain>
    </source>
</reference>
<evidence type="ECO:0000259" key="8">
    <source>
        <dbReference type="PROSITE" id="PS50089"/>
    </source>
</evidence>
<sequence length="613" mass="67626">MPLHKLGTSFLGALQACISVLLTLSYGVAARHMGMVRESSIKDMSGVGIKLFFPALMIINLGSHLHASSILNYVPVLFWSIAAILISLGIGEVGRRLLRLPLWVTPACAFNNTTALPLLLIKALQSAGSLRGLLGPGENMSDAVSRSQSYLLICAVINKILTYSIGPKLLLRAEKGRGDSSPEDNRPDTADNQSDHADVAHTDEHTPLLPGSMHRTKSSMWRQVKGTFSRLLAMLPDRVQEEALSFDSPYILDAALAMLIGGLLGLTPPLHRAFFDPYEEGGIFNAWLVSSVKNLGKLFITLQLFTVGSKLGVSFEKIRRGEGTGRIPWSAVGFVFVVRFILWPAYVLSFPRRRVTNPSDCYIDSGSMSIPLVYLVASRTSLLGDDPILWFTMMLMPTGPPSLVISGLAELAHVSETERLIVIKALTVRSRTLVLRRAMQPRLTASLSPQSQYALSPLISFTVTGALEACALHHLHAHGQRHTIHPTGDRKTSTQTMREKITASSIENRAPPPESLPETCLFCLEDLGPDTPYRQLSCTHYFHSPCISDWMGRGADSCPLCRRKLGFRPWLRREQPSAQTPVQSRKRLRDRRDAPPRGGFLDRAWGMLSERHS</sequence>
<feature type="transmembrane region" description="Helical" evidence="7">
    <location>
        <begin position="6"/>
        <end position="26"/>
    </location>
</feature>
<keyword evidence="10" id="KW-1185">Reference proteome</keyword>
<dbReference type="SUPFAM" id="SSF57850">
    <property type="entry name" value="RING/U-box"/>
    <property type="match status" value="1"/>
</dbReference>
<proteinExistence type="predicted"/>
<dbReference type="EMBL" id="NKHU02000096">
    <property type="protein sequence ID" value="RHZ55764.1"/>
    <property type="molecule type" value="Genomic_DNA"/>
</dbReference>
<evidence type="ECO:0000313" key="10">
    <source>
        <dbReference type="Proteomes" id="UP000215305"/>
    </source>
</evidence>
<dbReference type="OrthoDB" id="191139at2759"/>
<evidence type="ECO:0000256" key="3">
    <source>
        <dbReference type="ARBA" id="ARBA00022989"/>
    </source>
</evidence>
<feature type="compositionally biased region" description="Basic and acidic residues" evidence="6">
    <location>
        <begin position="175"/>
        <end position="206"/>
    </location>
</feature>
<protein>
    <recommendedName>
        <fullName evidence="8">RING-type domain-containing protein</fullName>
    </recommendedName>
</protein>
<dbReference type="InterPro" id="IPR004776">
    <property type="entry name" value="Mem_transp_PIN-like"/>
</dbReference>
<gene>
    <name evidence="9" type="ORF">CDV56_107156</name>
</gene>
<keyword evidence="2 7" id="KW-0812">Transmembrane</keyword>
<keyword evidence="5" id="KW-0479">Metal-binding</keyword>
<name>A0A397H247_ASPTH</name>
<dbReference type="SMART" id="SM00184">
    <property type="entry name" value="RING"/>
    <property type="match status" value="1"/>
</dbReference>